<dbReference type="Proteomes" id="UP000294513">
    <property type="component" value="Unassembled WGS sequence"/>
</dbReference>
<dbReference type="AlphaFoldDB" id="A0A4R5A622"/>
<protein>
    <submittedName>
        <fullName evidence="3">Esterase-like activity of phytase family protein</fullName>
    </submittedName>
</protein>
<name>A0A4R5A622_9ACTN</name>
<comment type="caution">
    <text evidence="3">The sequence shown here is derived from an EMBL/GenBank/DDBJ whole genome shotgun (WGS) entry which is preliminary data.</text>
</comment>
<keyword evidence="1" id="KW-1133">Transmembrane helix</keyword>
<organism evidence="3 4">
    <name type="scientific">Actinomadura rubrisoli</name>
    <dbReference type="NCBI Taxonomy" id="2530368"/>
    <lineage>
        <taxon>Bacteria</taxon>
        <taxon>Bacillati</taxon>
        <taxon>Actinomycetota</taxon>
        <taxon>Actinomycetes</taxon>
        <taxon>Streptosporangiales</taxon>
        <taxon>Thermomonosporaceae</taxon>
        <taxon>Actinomadura</taxon>
    </lineage>
</organism>
<dbReference type="InterPro" id="IPR027372">
    <property type="entry name" value="Phytase-like_dom"/>
</dbReference>
<accession>A0A4R5A622</accession>
<evidence type="ECO:0000313" key="4">
    <source>
        <dbReference type="Proteomes" id="UP000294513"/>
    </source>
</evidence>
<sequence length="483" mass="52505">MRNRYGSACRYPDKNRVRTVRVAGSGTQADGREPALSPGHHLQATRWHYRPVVTDRSFLRPAVLAAGAVLCLVPGTAFAAHPKNDSAVLPRIPLAQFQNRLLPGSIADDRGVALGGVGSDLFHDKGDRPDEFWAITDRGPNGTVKVGGEEHVTFPVATFDPVIVKLRVRKNAVKVTRALPITNRAGRPVTGLPNVEGREEAPYEFDGKTRLAFNPDGIDSEGLVRTRAGEFWVAEEYGPSLLRLDRRGRVIERHVPQGWTGQGTSYPVKATLPAILNKRTYNRGFEGLTISPDGKSLYVAMQSPLSNPDKKTYKASRNGRILRFDLRSGKVAGEYVYRFEDVCSFDPASCGDQNEMKISGLAALDGHRVLVDERTDKVARVYTVDLRKATDILGSRWDDERTAPSLEKSAEVPAGVAALPKALTVDLAKVPGIPGKIEGIALAGRRTLAVINDNDFGLGTFGPDGRLIDSGVRTSITYVPLPG</sequence>
<keyword evidence="1" id="KW-0812">Transmembrane</keyword>
<dbReference type="SUPFAM" id="SSF101898">
    <property type="entry name" value="NHL repeat"/>
    <property type="match status" value="1"/>
</dbReference>
<dbReference type="EMBL" id="SMKU01000370">
    <property type="protein sequence ID" value="TDD67035.1"/>
    <property type="molecule type" value="Genomic_DNA"/>
</dbReference>
<gene>
    <name evidence="3" type="ORF">E1298_39795</name>
</gene>
<evidence type="ECO:0000259" key="2">
    <source>
        <dbReference type="Pfam" id="PF13449"/>
    </source>
</evidence>
<reference evidence="3 4" key="1">
    <citation type="submission" date="2019-03" db="EMBL/GenBank/DDBJ databases">
        <title>Draft genome sequences of novel Actinobacteria.</title>
        <authorList>
            <person name="Sahin N."/>
            <person name="Ay H."/>
            <person name="Saygin H."/>
        </authorList>
    </citation>
    <scope>NUCLEOTIDE SEQUENCE [LARGE SCALE GENOMIC DNA]</scope>
    <source>
        <strain evidence="3 4">H3C3</strain>
    </source>
</reference>
<dbReference type="PANTHER" id="PTHR37957">
    <property type="entry name" value="BLR7070 PROTEIN"/>
    <property type="match status" value="1"/>
</dbReference>
<keyword evidence="1" id="KW-0472">Membrane</keyword>
<proteinExistence type="predicted"/>
<evidence type="ECO:0000313" key="3">
    <source>
        <dbReference type="EMBL" id="TDD67035.1"/>
    </source>
</evidence>
<keyword evidence="4" id="KW-1185">Reference proteome</keyword>
<dbReference type="OrthoDB" id="9758957at2"/>
<feature type="domain" description="Phytase-like" evidence="2">
    <location>
        <begin position="119"/>
        <end position="456"/>
    </location>
</feature>
<dbReference type="PANTHER" id="PTHR37957:SF1">
    <property type="entry name" value="PHYTASE-LIKE DOMAIN-CONTAINING PROTEIN"/>
    <property type="match status" value="1"/>
</dbReference>
<feature type="transmembrane region" description="Helical" evidence="1">
    <location>
        <begin position="58"/>
        <end position="80"/>
    </location>
</feature>
<dbReference type="Pfam" id="PF13449">
    <property type="entry name" value="Phytase-like"/>
    <property type="match status" value="1"/>
</dbReference>
<evidence type="ECO:0000256" key="1">
    <source>
        <dbReference type="SAM" id="Phobius"/>
    </source>
</evidence>